<feature type="compositionally biased region" description="Pro residues" evidence="6">
    <location>
        <begin position="379"/>
        <end position="402"/>
    </location>
</feature>
<protein>
    <submittedName>
        <fullName evidence="9">Protein stoned-B</fullName>
    </submittedName>
</protein>
<feature type="region of interest" description="Disordered" evidence="6">
    <location>
        <begin position="671"/>
        <end position="701"/>
    </location>
</feature>
<feature type="region of interest" description="Disordered" evidence="6">
    <location>
        <begin position="328"/>
        <end position="447"/>
    </location>
</feature>
<evidence type="ECO:0000256" key="1">
    <source>
        <dbReference type="ARBA" id="ARBA00004496"/>
    </source>
</evidence>
<dbReference type="InterPro" id="IPR036168">
    <property type="entry name" value="AP2_Mu_C_sf"/>
</dbReference>
<dbReference type="PROSITE" id="PS51070">
    <property type="entry name" value="SHD"/>
    <property type="match status" value="1"/>
</dbReference>
<evidence type="ECO:0000256" key="2">
    <source>
        <dbReference type="ARBA" id="ARBA00005579"/>
    </source>
</evidence>
<name>A0A226ESU5_FOLCA</name>
<dbReference type="GO" id="GO:0005737">
    <property type="term" value="C:cytoplasm"/>
    <property type="evidence" value="ECO:0007669"/>
    <property type="project" value="UniProtKB-SubCell"/>
</dbReference>
<feature type="compositionally biased region" description="Pro residues" evidence="6">
    <location>
        <begin position="206"/>
        <end position="221"/>
    </location>
</feature>
<feature type="compositionally biased region" description="Acidic residues" evidence="6">
    <location>
        <begin position="595"/>
        <end position="604"/>
    </location>
</feature>
<keyword evidence="4 5" id="KW-0254">Endocytosis</keyword>
<feature type="compositionally biased region" description="Low complexity" evidence="6">
    <location>
        <begin position="52"/>
        <end position="62"/>
    </location>
</feature>
<feature type="region of interest" description="Disordered" evidence="6">
    <location>
        <begin position="201"/>
        <end position="252"/>
    </location>
</feature>
<dbReference type="AlphaFoldDB" id="A0A226ESU5"/>
<dbReference type="EMBL" id="LNIX01000002">
    <property type="protein sequence ID" value="OXA60672.1"/>
    <property type="molecule type" value="Genomic_DNA"/>
</dbReference>
<dbReference type="PROSITE" id="PS51072">
    <property type="entry name" value="MHD"/>
    <property type="match status" value="1"/>
</dbReference>
<dbReference type="GO" id="GO:0006897">
    <property type="term" value="P:endocytosis"/>
    <property type="evidence" value="ECO:0007669"/>
    <property type="project" value="UniProtKB-KW"/>
</dbReference>
<dbReference type="InterPro" id="IPR012320">
    <property type="entry name" value="SHD_dom"/>
</dbReference>
<dbReference type="InterPro" id="IPR050431">
    <property type="entry name" value="Adaptor_comp_med_subunit"/>
</dbReference>
<dbReference type="PIRSF" id="PIRSF037099">
    <property type="entry name" value="Stonin"/>
    <property type="match status" value="1"/>
</dbReference>
<dbReference type="InterPro" id="IPR017110">
    <property type="entry name" value="Stonin"/>
</dbReference>
<organism evidence="9 10">
    <name type="scientific">Folsomia candida</name>
    <name type="common">Springtail</name>
    <dbReference type="NCBI Taxonomy" id="158441"/>
    <lineage>
        <taxon>Eukaryota</taxon>
        <taxon>Metazoa</taxon>
        <taxon>Ecdysozoa</taxon>
        <taxon>Arthropoda</taxon>
        <taxon>Hexapoda</taxon>
        <taxon>Collembola</taxon>
        <taxon>Entomobryomorpha</taxon>
        <taxon>Isotomoidea</taxon>
        <taxon>Isotomidae</taxon>
        <taxon>Proisotominae</taxon>
        <taxon>Folsomia</taxon>
    </lineage>
</organism>
<evidence type="ECO:0000313" key="10">
    <source>
        <dbReference type="Proteomes" id="UP000198287"/>
    </source>
</evidence>
<feature type="compositionally biased region" description="Low complexity" evidence="6">
    <location>
        <begin position="340"/>
        <end position="351"/>
    </location>
</feature>
<feature type="compositionally biased region" description="Pro residues" evidence="6">
    <location>
        <begin position="412"/>
        <end position="441"/>
    </location>
</feature>
<dbReference type="OrthoDB" id="10063141at2759"/>
<evidence type="ECO:0000259" key="8">
    <source>
        <dbReference type="PROSITE" id="PS51072"/>
    </source>
</evidence>
<dbReference type="STRING" id="158441.A0A226ESU5"/>
<dbReference type="OMA" id="SFFCHIT"/>
<evidence type="ECO:0000259" key="7">
    <source>
        <dbReference type="PROSITE" id="PS51070"/>
    </source>
</evidence>
<gene>
    <name evidence="9" type="ORF">Fcan01_04917</name>
</gene>
<comment type="subcellular location">
    <subcellularLocation>
        <location evidence="1">Cytoplasm</location>
    </subcellularLocation>
</comment>
<dbReference type="Proteomes" id="UP000198287">
    <property type="component" value="Unassembled WGS sequence"/>
</dbReference>
<feature type="compositionally biased region" description="Polar residues" evidence="6">
    <location>
        <begin position="673"/>
        <end position="687"/>
    </location>
</feature>
<dbReference type="PANTHER" id="PTHR10529">
    <property type="entry name" value="AP COMPLEX SUBUNIT MU"/>
    <property type="match status" value="1"/>
</dbReference>
<feature type="domain" description="SHD" evidence="7">
    <location>
        <begin position="710"/>
        <end position="885"/>
    </location>
</feature>
<proteinExistence type="inferred from homology"/>
<feature type="region of interest" description="Disordered" evidence="6">
    <location>
        <begin position="1217"/>
        <end position="1243"/>
    </location>
</feature>
<evidence type="ECO:0000256" key="3">
    <source>
        <dbReference type="ARBA" id="ARBA00022490"/>
    </source>
</evidence>
<dbReference type="InterPro" id="IPR028565">
    <property type="entry name" value="MHD"/>
</dbReference>
<feature type="region of interest" description="Disordered" evidence="6">
    <location>
        <begin position="23"/>
        <end position="62"/>
    </location>
</feature>
<dbReference type="GO" id="GO:0030100">
    <property type="term" value="P:regulation of endocytosis"/>
    <property type="evidence" value="ECO:0007669"/>
    <property type="project" value="UniProtKB-UniRule"/>
</dbReference>
<evidence type="ECO:0000256" key="5">
    <source>
        <dbReference type="PIRNR" id="PIRNR037099"/>
    </source>
</evidence>
<feature type="region of interest" description="Disordered" evidence="6">
    <location>
        <begin position="578"/>
        <end position="604"/>
    </location>
</feature>
<keyword evidence="10" id="KW-1185">Reference proteome</keyword>
<dbReference type="Gene3D" id="2.60.40.1170">
    <property type="entry name" value="Mu homology domain, subdomain B"/>
    <property type="match status" value="1"/>
</dbReference>
<reference evidence="9 10" key="1">
    <citation type="submission" date="2015-12" db="EMBL/GenBank/DDBJ databases">
        <title>The genome of Folsomia candida.</title>
        <authorList>
            <person name="Faddeeva A."/>
            <person name="Derks M.F."/>
            <person name="Anvar Y."/>
            <person name="Smit S."/>
            <person name="Van Straalen N."/>
            <person name="Roelofs D."/>
        </authorList>
    </citation>
    <scope>NUCLEOTIDE SEQUENCE [LARGE SCALE GENOMIC DNA]</scope>
    <source>
        <strain evidence="9 10">VU population</strain>
        <tissue evidence="9">Whole body</tissue>
    </source>
</reference>
<dbReference type="FunFam" id="2.60.40.1170:FF:000022">
    <property type="entry name" value="AP-1 complex subunit mu"/>
    <property type="match status" value="1"/>
</dbReference>
<dbReference type="SUPFAM" id="SSF49447">
    <property type="entry name" value="Second domain of Mu2 adaptin subunit (ap50) of ap2 adaptor"/>
    <property type="match status" value="1"/>
</dbReference>
<feature type="domain" description="MHD" evidence="8">
    <location>
        <begin position="889"/>
        <end position="1200"/>
    </location>
</feature>
<sequence>MAFNPFLMESDYAAAQSSSAATMYTSPAPQQHVPMDTGGSSNPFLSFGAQDEPPAAEMPPVVMPSYMDHQSSLYGATAGGAGDNPFLSYDMGPSVPVAAASSNPFADFAAPEPQMSAADMGMGSGTTITMGANAYFASTADMSYAHMSVAYFQQNSEHPNLIDTSEPDVIHSQQAQTTQNLLESVTGVLEATSDSLLDRLRVNAPSPTPELPSPTPSPRSPSPDLLGGDLMSEPPPVPPPSANPLAPSPHQLDSIMDLFDASNKTSSANSAHVDLMGLYNTSQTAPVVSLAEDTVPPAPPKSIPMEVDTAPLSAPLVDFVIEPATPRAKEIPQEQPMKESSPSSLSPVQSPAEKHPPPRPPQPPSPVRSPVLSPVHEATPPPRPTTAPPARPAPPPVVPTPKSPVLAEKPLPSRPPPPVPPAPRATPSPQPPTYSAPPPPVVNQTPPVTNIFAAPVHESSSPFGAAIVTSAPPPTVKGGFDMFTASSQPQSAFNSSSSGGTAALRKTDTFDAFDAKFEQLAEAGGGNANNAFGLPPTITTTNSDSAWGSDGDSFGGGADTEMGFGVGGFDSFLSMTEPPPVPQSTPAKIRRGDGGDDFDNDDEDKEMSVTIRPRNENDLTLTIAPCLAPPPKSPAISTGSAYSEENNTAAYVPFLSQSSAPMVDNSYAEARRQTQMNRTESGESPQTPLFEEDTSQPLEDFPRTKYTCEGWDMQVRYPNKKVTFGGQRSWKAVFVRVDHQGDIPVVKIYGKKGDKEPIQEIPLQSSYSVSDISAQQFDQYGKIFTAKLQFVYYKERPGVRPGQIGKASRLSHKLSAFAAYAITGDTSGVKEFGSDLKKLGLPLEHAPQVSQLVKLGTQCYDDMKQFSVYIEETLFRLSTHRDRALNYKTEEIQVTIVDEYYVEQDLFGVVTRQIARVRVMFLSFLNGVAEIEMGVNDMRRQGKEIVGRHDICPVPTEEWIRMEDIEFSNIVDPVEFEQTQTIKFKPPDASYLELMRFRVRPPRRRELPLQIKTTFITTGQRIEIRSDILVPGYTSRKLGQIPCEDVMVRFPIPETWIYMFRVEKHFRYGSVKSAHRRSGKVKGVERILGALDVVEPSLMETTSGQAKYEHHHRAIVWRIPRLPKEGQGAYTTHSFFCHITLQPHEKIPDNLSKHCYVEFTMPHTTVSHTVCRSISVPTSDEPPEKACRYLSRHEYTVEIEHREGLTPASYSVAAAVTKEPEEAQQPVRGEFEEQKYDSDFSDD</sequence>
<evidence type="ECO:0000256" key="6">
    <source>
        <dbReference type="SAM" id="MobiDB-lite"/>
    </source>
</evidence>
<comment type="similarity">
    <text evidence="2 5">Belongs to the Stoned B family.</text>
</comment>
<evidence type="ECO:0000256" key="4">
    <source>
        <dbReference type="ARBA" id="ARBA00022583"/>
    </source>
</evidence>
<comment type="caution">
    <text evidence="9">The sequence shown here is derived from an EMBL/GenBank/DDBJ whole genome shotgun (WGS) entry which is preliminary data.</text>
</comment>
<dbReference type="Pfam" id="PF00928">
    <property type="entry name" value="Adap_comp_sub"/>
    <property type="match status" value="1"/>
</dbReference>
<accession>A0A226ESU5</accession>
<evidence type="ECO:0000313" key="9">
    <source>
        <dbReference type="EMBL" id="OXA60672.1"/>
    </source>
</evidence>
<feature type="compositionally biased region" description="Pro residues" evidence="6">
    <location>
        <begin position="358"/>
        <end position="367"/>
    </location>
</feature>
<keyword evidence="3" id="KW-0963">Cytoplasm</keyword>
<feature type="compositionally biased region" description="Basic and acidic residues" evidence="6">
    <location>
        <begin position="1229"/>
        <end position="1243"/>
    </location>
</feature>
<feature type="compositionally biased region" description="Pro residues" evidence="6">
    <location>
        <begin position="233"/>
        <end position="242"/>
    </location>
</feature>